<dbReference type="OrthoDB" id="8926609at2"/>
<evidence type="ECO:0000313" key="2">
    <source>
        <dbReference type="Proteomes" id="UP000054977"/>
    </source>
</evidence>
<dbReference type="AlphaFoldDB" id="A0A158GHS8"/>
<keyword evidence="2" id="KW-1185">Reference proteome</keyword>
<organism evidence="1 2">
    <name type="scientific">Caballeronia humi</name>
    <dbReference type="NCBI Taxonomy" id="326474"/>
    <lineage>
        <taxon>Bacteria</taxon>
        <taxon>Pseudomonadati</taxon>
        <taxon>Pseudomonadota</taxon>
        <taxon>Betaproteobacteria</taxon>
        <taxon>Burkholderiales</taxon>
        <taxon>Burkholderiaceae</taxon>
        <taxon>Caballeronia</taxon>
    </lineage>
</organism>
<dbReference type="RefSeq" id="WP_087667004.1">
    <property type="nucleotide sequence ID" value="NZ_FCNW02000007.1"/>
</dbReference>
<comment type="caution">
    <text evidence="1">The sequence shown here is derived from an EMBL/GenBank/DDBJ whole genome shotgun (WGS) entry which is preliminary data.</text>
</comment>
<sequence length="78" mass="8762">MHTAEKSLRSAVDKWLAPTPAMPARVVRFCVRARYVCVEALRPTGVLAIVFFRHDDGSWNVFPPQIKRPAMGVERLAA</sequence>
<dbReference type="Proteomes" id="UP000054977">
    <property type="component" value="Unassembled WGS sequence"/>
</dbReference>
<evidence type="ECO:0000313" key="1">
    <source>
        <dbReference type="EMBL" id="SAL31447.1"/>
    </source>
</evidence>
<dbReference type="STRING" id="326474.AWB65_02000"/>
<name>A0A158GHS8_9BURK</name>
<gene>
    <name evidence="1" type="ORF">AWB65_02000</name>
</gene>
<reference evidence="1" key="1">
    <citation type="submission" date="2016-01" db="EMBL/GenBank/DDBJ databases">
        <authorList>
            <person name="Peeters C."/>
        </authorList>
    </citation>
    <scope>NUCLEOTIDE SEQUENCE [LARGE SCALE GENOMIC DNA]</scope>
    <source>
        <strain evidence="1">LMG 22934</strain>
    </source>
</reference>
<proteinExistence type="predicted"/>
<protein>
    <submittedName>
        <fullName evidence="1">Uncharacterized protein</fullName>
    </submittedName>
</protein>
<dbReference type="EMBL" id="FCNW02000007">
    <property type="protein sequence ID" value="SAL31447.1"/>
    <property type="molecule type" value="Genomic_DNA"/>
</dbReference>
<accession>A0A158GHS8</accession>